<reference evidence="1 2" key="1">
    <citation type="submission" date="2024-01" db="EMBL/GenBank/DDBJ databases">
        <title>Genome assemblies of Stephania.</title>
        <authorList>
            <person name="Yang L."/>
        </authorList>
    </citation>
    <scope>NUCLEOTIDE SEQUENCE [LARGE SCALE GENOMIC DNA]</scope>
    <source>
        <strain evidence="1">YNDBR</strain>
        <tissue evidence="1">Leaf</tissue>
    </source>
</reference>
<proteinExistence type="predicted"/>
<dbReference type="EMBL" id="JBBNAF010000007">
    <property type="protein sequence ID" value="KAK9127161.1"/>
    <property type="molecule type" value="Genomic_DNA"/>
</dbReference>
<accession>A0AAP0J412</accession>
<gene>
    <name evidence="1" type="ORF">Syun_015958</name>
</gene>
<comment type="caution">
    <text evidence="1">The sequence shown here is derived from an EMBL/GenBank/DDBJ whole genome shotgun (WGS) entry which is preliminary data.</text>
</comment>
<keyword evidence="2" id="KW-1185">Reference proteome</keyword>
<dbReference type="AlphaFoldDB" id="A0AAP0J412"/>
<name>A0AAP0J412_9MAGN</name>
<protein>
    <submittedName>
        <fullName evidence="1">Uncharacterized protein</fullName>
    </submittedName>
</protein>
<dbReference type="Proteomes" id="UP001420932">
    <property type="component" value="Unassembled WGS sequence"/>
</dbReference>
<sequence>MWTGQIRDRGGAQIASSQKALSMHPTFFFPKPTQRIFSASVSGKEEGRGTGGGVVGVTKVLVRRGCRLFKEGRGKRSVERDTAEGGRRRGWLGERDRRRCTRVAEKEERRIVGAPEQGAATAEALINSSGSGTWRK</sequence>
<evidence type="ECO:0000313" key="2">
    <source>
        <dbReference type="Proteomes" id="UP001420932"/>
    </source>
</evidence>
<evidence type="ECO:0000313" key="1">
    <source>
        <dbReference type="EMBL" id="KAK9127161.1"/>
    </source>
</evidence>
<organism evidence="1 2">
    <name type="scientific">Stephania yunnanensis</name>
    <dbReference type="NCBI Taxonomy" id="152371"/>
    <lineage>
        <taxon>Eukaryota</taxon>
        <taxon>Viridiplantae</taxon>
        <taxon>Streptophyta</taxon>
        <taxon>Embryophyta</taxon>
        <taxon>Tracheophyta</taxon>
        <taxon>Spermatophyta</taxon>
        <taxon>Magnoliopsida</taxon>
        <taxon>Ranunculales</taxon>
        <taxon>Menispermaceae</taxon>
        <taxon>Menispermoideae</taxon>
        <taxon>Cissampelideae</taxon>
        <taxon>Stephania</taxon>
    </lineage>
</organism>